<feature type="compositionally biased region" description="Low complexity" evidence="1">
    <location>
        <begin position="147"/>
        <end position="191"/>
    </location>
</feature>
<evidence type="ECO:0000313" key="4">
    <source>
        <dbReference type="EMBL" id="MBY8337855.1"/>
    </source>
</evidence>
<sequence length="211" mass="21844">MSFTVFTNVITVLFCIAVLIQSVRMMRSLKDVREGQLDRTVGALDTATAKAQGVLSELKQTLSVEGAANARALGDAREVREELHLMIGIANAMAERLMEAASVGSAQETKVVKAVKESRPARVRSAKPTQPKADMPKATRAAPAKIKSAASTSAMAPSAKAPSGKTPSVKSTTAQAAAATAPAAKAVTTKKTPARTSRKGSTRTAGAKEAA</sequence>
<feature type="domain" description="DUF6468" evidence="3">
    <location>
        <begin position="34"/>
        <end position="102"/>
    </location>
</feature>
<evidence type="ECO:0000313" key="5">
    <source>
        <dbReference type="Proteomes" id="UP000759298"/>
    </source>
</evidence>
<feature type="transmembrane region" description="Helical" evidence="2">
    <location>
        <begin position="6"/>
        <end position="23"/>
    </location>
</feature>
<name>A0ABS7PI10_9SPHN</name>
<accession>A0ABS7PI10</accession>
<dbReference type="Pfam" id="PF20072">
    <property type="entry name" value="DUF6468"/>
    <property type="match status" value="1"/>
</dbReference>
<keyword evidence="2" id="KW-1133">Transmembrane helix</keyword>
<organism evidence="4 5">
    <name type="scientific">Alteriqipengyuania abyssalis</name>
    <dbReference type="NCBI Taxonomy" id="2860200"/>
    <lineage>
        <taxon>Bacteria</taxon>
        <taxon>Pseudomonadati</taxon>
        <taxon>Pseudomonadota</taxon>
        <taxon>Alphaproteobacteria</taxon>
        <taxon>Sphingomonadales</taxon>
        <taxon>Erythrobacteraceae</taxon>
        <taxon>Alteriqipengyuania</taxon>
    </lineage>
</organism>
<gene>
    <name evidence="4" type="ORF">KYN89_12460</name>
</gene>
<evidence type="ECO:0000256" key="1">
    <source>
        <dbReference type="SAM" id="MobiDB-lite"/>
    </source>
</evidence>
<proteinExistence type="predicted"/>
<dbReference type="Proteomes" id="UP000759298">
    <property type="component" value="Unassembled WGS sequence"/>
</dbReference>
<reference evidence="4 5" key="1">
    <citation type="submission" date="2021-07" db="EMBL/GenBank/DDBJ databases">
        <title>Alteriqipengyuania abyssalis NZ-12B nov, sp.nov isolated from deep sea sponge in pacific ocean.</title>
        <authorList>
            <person name="Tareen S."/>
            <person name="Wink J."/>
        </authorList>
    </citation>
    <scope>NUCLEOTIDE SEQUENCE [LARGE SCALE GENOMIC DNA]</scope>
    <source>
        <strain evidence="4 5">NZ-12B</strain>
    </source>
</reference>
<dbReference type="RefSeq" id="WP_222825354.1">
    <property type="nucleotide sequence ID" value="NZ_JAHWXP010000003.1"/>
</dbReference>
<evidence type="ECO:0000256" key="2">
    <source>
        <dbReference type="SAM" id="Phobius"/>
    </source>
</evidence>
<keyword evidence="2" id="KW-0812">Transmembrane</keyword>
<feature type="region of interest" description="Disordered" evidence="1">
    <location>
        <begin position="113"/>
        <end position="211"/>
    </location>
</feature>
<dbReference type="InterPro" id="IPR045531">
    <property type="entry name" value="DUF6468"/>
</dbReference>
<keyword evidence="5" id="KW-1185">Reference proteome</keyword>
<evidence type="ECO:0000259" key="3">
    <source>
        <dbReference type="Pfam" id="PF20072"/>
    </source>
</evidence>
<dbReference type="EMBL" id="JAHWXP010000003">
    <property type="protein sequence ID" value="MBY8337855.1"/>
    <property type="molecule type" value="Genomic_DNA"/>
</dbReference>
<comment type="caution">
    <text evidence="4">The sequence shown here is derived from an EMBL/GenBank/DDBJ whole genome shotgun (WGS) entry which is preliminary data.</text>
</comment>
<keyword evidence="2" id="KW-0472">Membrane</keyword>
<feature type="compositionally biased region" description="Basic residues" evidence="1">
    <location>
        <begin position="192"/>
        <end position="201"/>
    </location>
</feature>
<protein>
    <recommendedName>
        <fullName evidence="3">DUF6468 domain-containing protein</fullName>
    </recommendedName>
</protein>